<keyword evidence="1" id="KW-1133">Transmembrane helix</keyword>
<organism evidence="2 3">
    <name type="scientific">Metamycoplasma phocicerebrale</name>
    <dbReference type="NCBI Taxonomy" id="142649"/>
    <lineage>
        <taxon>Bacteria</taxon>
        <taxon>Bacillati</taxon>
        <taxon>Mycoplasmatota</taxon>
        <taxon>Mycoplasmoidales</taxon>
        <taxon>Metamycoplasmataceae</taxon>
        <taxon>Metamycoplasma</taxon>
    </lineage>
</organism>
<dbReference type="NCBIfam" id="NF045963">
    <property type="entry name" value="MAG3240_fam"/>
    <property type="match status" value="1"/>
</dbReference>
<dbReference type="AlphaFoldDB" id="A0A3T0TUN9"/>
<sequence>MIKKNKILRIIGVISPIAFSLIPISCIYNKKFKKDVYLDINKISRVFLNRLSLNQIASIEKDEKIFYYFDENGKHKFEDVKIENNKMFLKKNNTWIEYKPDYPIRNNWKQKISKNNNITIFDSEENSDINSFLVEYDFDIIDSAGTFNDEWFSNLSILKGKDFNRRNGDPYFEDMQTIIFRLNQDIELNYSTMNRKYLINSKKEKTLYSSWIQPQYIQAAAFLGNEHKNQRELFSNILKLYLNKFNVNVGSLEIDWNDTSIVESYSENGDYIKFKIKSIRDWNGNELMSQENKQKHYYLNGFRTYKTNGKFGVGNKGLKENLPLFTDYIENPLLKMDGKQYLTIIDNINHFIKSSTSPEYWNVKGLMYLFNTFKDEIFQIDIPEYKKNEDLEYKIIDFQFSDYFDTNQIFKAIVRVIKKDQTYKDYIWLSSNFDDHGHRFKGLIFNNVNEQNLSPNDIYSFKPDNKGIIKGISLDDFVNSNQNSAFMQSLNRASDKMNNLFNYWNNDSRQHFEPSLLNTNSYQIQVFNSYLNNYLLAYALENESKKTLSGVKRIDIELKPEKNKVGRLYFELKFMSFSDDKDRNFKSKNEKEIARAELYWNYFKGYNKQDDINTFTLKKYERF</sequence>
<protein>
    <recommendedName>
        <fullName evidence="4">Lipoprotein</fullName>
    </recommendedName>
</protein>
<feature type="transmembrane region" description="Helical" evidence="1">
    <location>
        <begin position="7"/>
        <end position="24"/>
    </location>
</feature>
<proteinExistence type="predicted"/>
<evidence type="ECO:0000313" key="3">
    <source>
        <dbReference type="Proteomes" id="UP000256585"/>
    </source>
</evidence>
<accession>A0A3T0TUN9</accession>
<dbReference type="OrthoDB" id="401027at2"/>
<keyword evidence="3" id="KW-1185">Reference proteome</keyword>
<keyword evidence="1" id="KW-0472">Membrane</keyword>
<dbReference type="KEGG" id="mphc:DMC14_003115"/>
<dbReference type="EMBL" id="CP033058">
    <property type="protein sequence ID" value="AZZ65753.2"/>
    <property type="molecule type" value="Genomic_DNA"/>
</dbReference>
<reference evidence="2" key="1">
    <citation type="submission" date="2019-03" db="EMBL/GenBank/DDBJ databases">
        <title>Draft Sequence and Annotation of the Mycoplasma phocicerebrale Strain 1049T Genome.</title>
        <authorList>
            <person name="Frasca S.Jr."/>
            <person name="Kutish G.F."/>
            <person name="Castellanos Gell J."/>
            <person name="Michaels D.L."/>
            <person name="Brown D.R."/>
        </authorList>
    </citation>
    <scope>NUCLEOTIDE SEQUENCE</scope>
    <source>
        <strain evidence="2">1049</strain>
    </source>
</reference>
<evidence type="ECO:0008006" key="4">
    <source>
        <dbReference type="Google" id="ProtNLM"/>
    </source>
</evidence>
<keyword evidence="1" id="KW-0812">Transmembrane</keyword>
<dbReference type="RefSeq" id="WP_137412656.1">
    <property type="nucleotide sequence ID" value="NZ_CP033058.2"/>
</dbReference>
<evidence type="ECO:0000313" key="2">
    <source>
        <dbReference type="EMBL" id="AZZ65753.2"/>
    </source>
</evidence>
<name>A0A3T0TUN9_9BACT</name>
<dbReference type="Proteomes" id="UP000256585">
    <property type="component" value="Chromosome"/>
</dbReference>
<evidence type="ECO:0000256" key="1">
    <source>
        <dbReference type="SAM" id="Phobius"/>
    </source>
</evidence>
<gene>
    <name evidence="2" type="ORF">DMC14_003115</name>
</gene>